<dbReference type="SUPFAM" id="SSF51197">
    <property type="entry name" value="Clavaminate synthase-like"/>
    <property type="match status" value="1"/>
</dbReference>
<evidence type="ECO:0000313" key="3">
    <source>
        <dbReference type="Proteomes" id="UP001430356"/>
    </source>
</evidence>
<dbReference type="InterPro" id="IPR003347">
    <property type="entry name" value="JmjC_dom"/>
</dbReference>
<dbReference type="GO" id="GO:0045905">
    <property type="term" value="P:positive regulation of translational termination"/>
    <property type="evidence" value="ECO:0007669"/>
    <property type="project" value="TreeGrafter"/>
</dbReference>
<dbReference type="InterPro" id="IPR050910">
    <property type="entry name" value="JMJD6_ArgDemeth/LysHydrox"/>
</dbReference>
<dbReference type="GO" id="GO:0005634">
    <property type="term" value="C:nucleus"/>
    <property type="evidence" value="ECO:0007669"/>
    <property type="project" value="TreeGrafter"/>
</dbReference>
<evidence type="ECO:0000259" key="1">
    <source>
        <dbReference type="PROSITE" id="PS51184"/>
    </source>
</evidence>
<dbReference type="PANTHER" id="PTHR12480:SF6">
    <property type="entry name" value="2-OXOGLUTARATE AND IRON-DEPENDENT OXYGENASE JMJD4"/>
    <property type="match status" value="1"/>
</dbReference>
<keyword evidence="3" id="KW-1185">Reference proteome</keyword>
<protein>
    <submittedName>
        <fullName evidence="2">JmjC domain, hydroxylase</fullName>
    </submittedName>
</protein>
<name>A0AAW0EY97_9TRYP</name>
<evidence type="ECO:0000313" key="2">
    <source>
        <dbReference type="EMBL" id="KAK7198110.1"/>
    </source>
</evidence>
<dbReference type="Gene3D" id="2.60.120.650">
    <property type="entry name" value="Cupin"/>
    <property type="match status" value="1"/>
</dbReference>
<reference evidence="2 3" key="1">
    <citation type="journal article" date="2021" name="MBio">
        <title>A New Model Trypanosomatid, Novymonas esmeraldas: Genomic Perception of Its 'Candidatus Pandoraea novymonadis' Endosymbiont.</title>
        <authorList>
            <person name="Zakharova A."/>
            <person name="Saura A."/>
            <person name="Butenko A."/>
            <person name="Podesvova L."/>
            <person name="Warmusova S."/>
            <person name="Kostygov A.Y."/>
            <person name="Nenarokova A."/>
            <person name="Lukes J."/>
            <person name="Opperdoes F.R."/>
            <person name="Yurchenko V."/>
        </authorList>
    </citation>
    <scope>NUCLEOTIDE SEQUENCE [LARGE SCALE GENOMIC DNA]</scope>
    <source>
        <strain evidence="2 3">E262AT.01</strain>
    </source>
</reference>
<comment type="caution">
    <text evidence="2">The sequence shown here is derived from an EMBL/GenBank/DDBJ whole genome shotgun (WGS) entry which is preliminary data.</text>
</comment>
<dbReference type="PANTHER" id="PTHR12480">
    <property type="entry name" value="ARGININE DEMETHYLASE AND LYSYL-HYDROXYLASE JMJD"/>
    <property type="match status" value="1"/>
</dbReference>
<dbReference type="SMART" id="SM00558">
    <property type="entry name" value="JmjC"/>
    <property type="match status" value="1"/>
</dbReference>
<dbReference type="GO" id="GO:0016706">
    <property type="term" value="F:2-oxoglutarate-dependent dioxygenase activity"/>
    <property type="evidence" value="ECO:0007669"/>
    <property type="project" value="TreeGrafter"/>
</dbReference>
<sequence>MLELDGRTLTYEVFRDVCLRPNRPAVVRNACRDACGATFFDLAELRRRLHPAELQRRLGPQAPVPVYTVSSTARSAQCDDGVPCSGADAVHDHGDEGECREVPLEVVLRSWTGPAAPHVHYLKDWHLQAALESLATTACEVHDVHGDGLYRVPPFLGADWMDVFCRRARPAAAPPSSEEVTTPAGFGNGESDYRFCYMGPVGTWTPLHHDVFGTYSWSFNVCGDKLWYFPTPAGNAYLRRHLLPLFPTPPDLRVLAGVELEAVVQRPGDLVFVPALFYHQVHNISGDVFVVADGAAAALTVALNHNWCNAFSVEGMAAGLVADAHHLTSRLSTDDVAAICDTSDPAVWRRFADRLLHSGANWSFASMTHFLDFCLARLVSGAPTAVGAEDERATAVTLVSRLRRRLDEEYADLFS</sequence>
<feature type="domain" description="JmjC" evidence="1">
    <location>
        <begin position="171"/>
        <end position="324"/>
    </location>
</feature>
<gene>
    <name evidence="2" type="ORF">NESM_000767400</name>
</gene>
<dbReference type="PROSITE" id="PS51184">
    <property type="entry name" value="JMJC"/>
    <property type="match status" value="1"/>
</dbReference>
<accession>A0AAW0EY97</accession>
<dbReference type="Pfam" id="PF02373">
    <property type="entry name" value="JmjC"/>
    <property type="match status" value="1"/>
</dbReference>
<dbReference type="GO" id="GO:0005737">
    <property type="term" value="C:cytoplasm"/>
    <property type="evidence" value="ECO:0007669"/>
    <property type="project" value="TreeGrafter"/>
</dbReference>
<dbReference type="GO" id="GO:0043565">
    <property type="term" value="F:sequence-specific DNA binding"/>
    <property type="evidence" value="ECO:0007669"/>
    <property type="project" value="TreeGrafter"/>
</dbReference>
<proteinExistence type="predicted"/>
<dbReference type="EMBL" id="JAECZO010000132">
    <property type="protein sequence ID" value="KAK7198110.1"/>
    <property type="molecule type" value="Genomic_DNA"/>
</dbReference>
<organism evidence="2 3">
    <name type="scientific">Novymonas esmeraldas</name>
    <dbReference type="NCBI Taxonomy" id="1808958"/>
    <lineage>
        <taxon>Eukaryota</taxon>
        <taxon>Discoba</taxon>
        <taxon>Euglenozoa</taxon>
        <taxon>Kinetoplastea</taxon>
        <taxon>Metakinetoplastina</taxon>
        <taxon>Trypanosomatida</taxon>
        <taxon>Trypanosomatidae</taxon>
        <taxon>Novymonas</taxon>
    </lineage>
</organism>
<dbReference type="AlphaFoldDB" id="A0AAW0EY97"/>
<dbReference type="Proteomes" id="UP001430356">
    <property type="component" value="Unassembled WGS sequence"/>
</dbReference>